<protein>
    <recommendedName>
        <fullName evidence="5">HTH lysR-type domain-containing protein</fullName>
    </recommendedName>
</protein>
<evidence type="ECO:0000313" key="6">
    <source>
        <dbReference type="EMBL" id="EFX61835.1"/>
    </source>
</evidence>
<evidence type="ECO:0000313" key="7">
    <source>
        <dbReference type="Proteomes" id="UP000000305"/>
    </source>
</evidence>
<evidence type="ECO:0000256" key="3">
    <source>
        <dbReference type="ARBA" id="ARBA00023125"/>
    </source>
</evidence>
<feature type="domain" description="HTH lysR-type" evidence="5">
    <location>
        <begin position="1"/>
        <end position="58"/>
    </location>
</feature>
<name>E9I2E5_DAPPU</name>
<comment type="similarity">
    <text evidence="1">Belongs to the LysR transcriptional regulatory family.</text>
</comment>
<dbReference type="EMBL" id="GL734071">
    <property type="protein sequence ID" value="EFX61835.1"/>
    <property type="molecule type" value="Genomic_DNA"/>
</dbReference>
<dbReference type="Gene3D" id="1.10.10.10">
    <property type="entry name" value="Winged helix-like DNA-binding domain superfamily/Winged helix DNA-binding domain"/>
    <property type="match status" value="1"/>
</dbReference>
<evidence type="ECO:0000256" key="2">
    <source>
        <dbReference type="ARBA" id="ARBA00023015"/>
    </source>
</evidence>
<dbReference type="Proteomes" id="UP000000305">
    <property type="component" value="Unassembled WGS sequence"/>
</dbReference>
<evidence type="ECO:0000256" key="4">
    <source>
        <dbReference type="ARBA" id="ARBA00023163"/>
    </source>
</evidence>
<dbReference type="eggNOG" id="ENOG502S17Z">
    <property type="taxonomic scope" value="Eukaryota"/>
</dbReference>
<dbReference type="Pfam" id="PF03466">
    <property type="entry name" value="LysR_substrate"/>
    <property type="match status" value="1"/>
</dbReference>
<keyword evidence="4" id="KW-0804">Transcription</keyword>
<dbReference type="InterPro" id="IPR050950">
    <property type="entry name" value="HTH-type_LysR_regulators"/>
</dbReference>
<organism evidence="6 7">
    <name type="scientific">Daphnia pulex</name>
    <name type="common">Water flea</name>
    <dbReference type="NCBI Taxonomy" id="6669"/>
    <lineage>
        <taxon>Eukaryota</taxon>
        <taxon>Metazoa</taxon>
        <taxon>Ecdysozoa</taxon>
        <taxon>Arthropoda</taxon>
        <taxon>Crustacea</taxon>
        <taxon>Branchiopoda</taxon>
        <taxon>Diplostraca</taxon>
        <taxon>Cladocera</taxon>
        <taxon>Anomopoda</taxon>
        <taxon>Daphniidae</taxon>
        <taxon>Daphnia</taxon>
    </lineage>
</organism>
<evidence type="ECO:0000259" key="5">
    <source>
        <dbReference type="PROSITE" id="PS50931"/>
    </source>
</evidence>
<dbReference type="GO" id="GO:0006355">
    <property type="term" value="P:regulation of DNA-templated transcription"/>
    <property type="evidence" value="ECO:0000318"/>
    <property type="project" value="GO_Central"/>
</dbReference>
<dbReference type="InParanoid" id="E9I2E5"/>
<dbReference type="PANTHER" id="PTHR30419:SF29">
    <property type="entry name" value="LYSR-FAMILY TRANSCRIPTIONAL REGULATOR"/>
    <property type="match status" value="1"/>
</dbReference>
<keyword evidence="7" id="KW-1185">Reference proteome</keyword>
<sequence length="312" mass="36250">MNFQQLEYIIAVDQLKSFSQAAEYCNITQATLSMMIKKLEEELNTVIFDRKTQPIITTDKGFEIILQAKKVLLEKNELHNKAVDELHNIKGKIKLAVIPTIANSLLPKILKPILEKYPDLELSIQELTTENIIQQLKFGKIDMGILSTPLESDKIEEIVLYYEMLLVYGEKSGKKKYMMIEEIKKHKIWLLEEGNCLREQMLKLCTLKEKENGFENLKLEANSFETLLNLIDELGGLTLIPELYYNTLSDKRKAKVSFFHERIPVREVSIVYYRPFAKLRIIKALSAEIQNLITPNLLSNEYKKHKLEIARM</sequence>
<dbReference type="Pfam" id="PF00126">
    <property type="entry name" value="HTH_1"/>
    <property type="match status" value="1"/>
</dbReference>
<dbReference type="HOGENOM" id="CLU_039613_6_2_1"/>
<dbReference type="GO" id="GO:0003700">
    <property type="term" value="F:DNA-binding transcription factor activity"/>
    <property type="evidence" value="ECO:0007669"/>
    <property type="project" value="InterPro"/>
</dbReference>
<dbReference type="PhylomeDB" id="E9I2E5"/>
<proteinExistence type="inferred from homology"/>
<dbReference type="SUPFAM" id="SSF46785">
    <property type="entry name" value="Winged helix' DNA-binding domain"/>
    <property type="match status" value="1"/>
</dbReference>
<accession>E9I2E5</accession>
<evidence type="ECO:0000256" key="1">
    <source>
        <dbReference type="ARBA" id="ARBA00009437"/>
    </source>
</evidence>
<keyword evidence="3" id="KW-0238">DNA-binding</keyword>
<dbReference type="STRING" id="6669.E9I2E5"/>
<dbReference type="Gene3D" id="3.40.190.10">
    <property type="entry name" value="Periplasmic binding protein-like II"/>
    <property type="match status" value="2"/>
</dbReference>
<dbReference type="InterPro" id="IPR036390">
    <property type="entry name" value="WH_DNA-bd_sf"/>
</dbReference>
<dbReference type="CDD" id="cd08411">
    <property type="entry name" value="PBP2_OxyR"/>
    <property type="match status" value="1"/>
</dbReference>
<dbReference type="PANTHER" id="PTHR30419">
    <property type="entry name" value="HTH-TYPE TRANSCRIPTIONAL REGULATOR YBHD"/>
    <property type="match status" value="1"/>
</dbReference>
<keyword evidence="2" id="KW-0805">Transcription regulation</keyword>
<dbReference type="InterPro" id="IPR000847">
    <property type="entry name" value="LysR_HTH_N"/>
</dbReference>
<dbReference type="KEGG" id="dpx:DAPPUDRAFT_338001"/>
<dbReference type="InterPro" id="IPR005119">
    <property type="entry name" value="LysR_subst-bd"/>
</dbReference>
<reference evidence="6 7" key="1">
    <citation type="journal article" date="2011" name="Science">
        <title>The ecoresponsive genome of Daphnia pulex.</title>
        <authorList>
            <person name="Colbourne J.K."/>
            <person name="Pfrender M.E."/>
            <person name="Gilbert D."/>
            <person name="Thomas W.K."/>
            <person name="Tucker A."/>
            <person name="Oakley T.H."/>
            <person name="Tokishita S."/>
            <person name="Aerts A."/>
            <person name="Arnold G.J."/>
            <person name="Basu M.K."/>
            <person name="Bauer D.J."/>
            <person name="Caceres C.E."/>
            <person name="Carmel L."/>
            <person name="Casola C."/>
            <person name="Choi J.H."/>
            <person name="Detter J.C."/>
            <person name="Dong Q."/>
            <person name="Dusheyko S."/>
            <person name="Eads B.D."/>
            <person name="Frohlich T."/>
            <person name="Geiler-Samerotte K.A."/>
            <person name="Gerlach D."/>
            <person name="Hatcher P."/>
            <person name="Jogdeo S."/>
            <person name="Krijgsveld J."/>
            <person name="Kriventseva E.V."/>
            <person name="Kultz D."/>
            <person name="Laforsch C."/>
            <person name="Lindquist E."/>
            <person name="Lopez J."/>
            <person name="Manak J.R."/>
            <person name="Muller J."/>
            <person name="Pangilinan J."/>
            <person name="Patwardhan R.P."/>
            <person name="Pitluck S."/>
            <person name="Pritham E.J."/>
            <person name="Rechtsteiner A."/>
            <person name="Rho M."/>
            <person name="Rogozin I.B."/>
            <person name="Sakarya O."/>
            <person name="Salamov A."/>
            <person name="Schaack S."/>
            <person name="Shapiro H."/>
            <person name="Shiga Y."/>
            <person name="Skalitzky C."/>
            <person name="Smith Z."/>
            <person name="Souvorov A."/>
            <person name="Sung W."/>
            <person name="Tang Z."/>
            <person name="Tsuchiya D."/>
            <person name="Tu H."/>
            <person name="Vos H."/>
            <person name="Wang M."/>
            <person name="Wolf Y.I."/>
            <person name="Yamagata H."/>
            <person name="Yamada T."/>
            <person name="Ye Y."/>
            <person name="Shaw J.R."/>
            <person name="Andrews J."/>
            <person name="Crease T.J."/>
            <person name="Tang H."/>
            <person name="Lucas S.M."/>
            <person name="Robertson H.M."/>
            <person name="Bork P."/>
            <person name="Koonin E.V."/>
            <person name="Zdobnov E.M."/>
            <person name="Grigoriev I.V."/>
            <person name="Lynch M."/>
            <person name="Boore J.L."/>
        </authorList>
    </citation>
    <scope>NUCLEOTIDE SEQUENCE [LARGE SCALE GENOMIC DNA]</scope>
</reference>
<dbReference type="PRINTS" id="PR00039">
    <property type="entry name" value="HTHLYSR"/>
</dbReference>
<dbReference type="SUPFAM" id="SSF53850">
    <property type="entry name" value="Periplasmic binding protein-like II"/>
    <property type="match status" value="1"/>
</dbReference>
<dbReference type="OrthoDB" id="8123202at2759"/>
<gene>
    <name evidence="6" type="ORF">DAPPUDRAFT_338001</name>
</gene>
<dbReference type="PROSITE" id="PS50931">
    <property type="entry name" value="HTH_LYSR"/>
    <property type="match status" value="1"/>
</dbReference>
<dbReference type="AlphaFoldDB" id="E9I2E5"/>
<dbReference type="InterPro" id="IPR036388">
    <property type="entry name" value="WH-like_DNA-bd_sf"/>
</dbReference>
<dbReference type="GO" id="GO:0000976">
    <property type="term" value="F:transcription cis-regulatory region binding"/>
    <property type="evidence" value="ECO:0000318"/>
    <property type="project" value="GO_Central"/>
</dbReference>